<name>A0A2T0QEV1_9ACTN</name>
<gene>
    <name evidence="1" type="ORF">CLV72_1011068</name>
</gene>
<accession>A0A2T0QEV1</accession>
<dbReference type="PANTHER" id="PTHR36978:SF4">
    <property type="entry name" value="P-LOOP CONTAINING NUCLEOSIDE TRIPHOSPHATE HYDROLASE PROTEIN"/>
    <property type="match status" value="1"/>
</dbReference>
<dbReference type="SUPFAM" id="SSF52540">
    <property type="entry name" value="P-loop containing nucleoside triphosphate hydrolases"/>
    <property type="match status" value="1"/>
</dbReference>
<dbReference type="PANTHER" id="PTHR36978">
    <property type="entry name" value="P-LOOP CONTAINING NUCLEOTIDE TRIPHOSPHATE HYDROLASE"/>
    <property type="match status" value="1"/>
</dbReference>
<dbReference type="Proteomes" id="UP000237846">
    <property type="component" value="Unassembled WGS sequence"/>
</dbReference>
<organism evidence="1 2">
    <name type="scientific">Allonocardiopsis opalescens</name>
    <dbReference type="NCBI Taxonomy" id="1144618"/>
    <lineage>
        <taxon>Bacteria</taxon>
        <taxon>Bacillati</taxon>
        <taxon>Actinomycetota</taxon>
        <taxon>Actinomycetes</taxon>
        <taxon>Streptosporangiales</taxon>
        <taxon>Allonocardiopsis</taxon>
    </lineage>
</organism>
<dbReference type="RefSeq" id="WP_106240104.1">
    <property type="nucleotide sequence ID" value="NZ_PVZC01000001.1"/>
</dbReference>
<evidence type="ECO:0000313" key="2">
    <source>
        <dbReference type="Proteomes" id="UP000237846"/>
    </source>
</evidence>
<reference evidence="1 2" key="1">
    <citation type="submission" date="2018-03" db="EMBL/GenBank/DDBJ databases">
        <title>Genomic Encyclopedia of Archaeal and Bacterial Type Strains, Phase II (KMG-II): from individual species to whole genera.</title>
        <authorList>
            <person name="Goeker M."/>
        </authorList>
    </citation>
    <scope>NUCLEOTIDE SEQUENCE [LARGE SCALE GENOMIC DNA]</scope>
    <source>
        <strain evidence="1 2">DSM 45601</strain>
    </source>
</reference>
<dbReference type="Pfam" id="PF17784">
    <property type="entry name" value="Sulfotransfer_4"/>
    <property type="match status" value="1"/>
</dbReference>
<comment type="caution">
    <text evidence="1">The sequence shown here is derived from an EMBL/GenBank/DDBJ whole genome shotgun (WGS) entry which is preliminary data.</text>
</comment>
<dbReference type="InterPro" id="IPR027417">
    <property type="entry name" value="P-loop_NTPase"/>
</dbReference>
<keyword evidence="2" id="KW-1185">Reference proteome</keyword>
<dbReference type="AlphaFoldDB" id="A0A2T0QEV1"/>
<protein>
    <recommendedName>
        <fullName evidence="3">Sulfotransferase family protein</fullName>
    </recommendedName>
</protein>
<dbReference type="EMBL" id="PVZC01000001">
    <property type="protein sequence ID" value="PRY02466.1"/>
    <property type="molecule type" value="Genomic_DNA"/>
</dbReference>
<dbReference type="Gene3D" id="3.40.50.300">
    <property type="entry name" value="P-loop containing nucleotide triphosphate hydrolases"/>
    <property type="match status" value="1"/>
</dbReference>
<dbReference type="OrthoDB" id="285690at2"/>
<evidence type="ECO:0000313" key="1">
    <source>
        <dbReference type="EMBL" id="PRY02466.1"/>
    </source>
</evidence>
<evidence type="ECO:0008006" key="3">
    <source>
        <dbReference type="Google" id="ProtNLM"/>
    </source>
</evidence>
<dbReference type="InterPro" id="IPR040632">
    <property type="entry name" value="Sulfotransfer_4"/>
</dbReference>
<proteinExistence type="predicted"/>
<sequence length="210" mass="23429">MQVIGVGFGRTGTVSLRLALEALGFAPCYHMKELYDRPERLALWRAAAEGRADWTQVLAGYRATLGWPGCAFWPGLVAAFPEAKVILTSRDPAEWYRSAYRTLYRSRFGPDGAPRTPEGRAGEVFAFNEEVIWQGAFGGRFEQPEHAVRVFTEHERRVRAGVPAERLLEFRAADGWAPLCAFLGVPVPDRPYPDTNSAESYRARVLGPGR</sequence>